<reference evidence="7 8" key="1">
    <citation type="submission" date="2016-10" db="EMBL/GenBank/DDBJ databases">
        <authorList>
            <person name="de Groot N.N."/>
        </authorList>
    </citation>
    <scope>NUCLEOTIDE SEQUENCE [LARGE SCALE GENOMIC DNA]</scope>
    <source>
        <strain>GEY</strain>
        <strain evidence="8">DSM 9560</strain>
    </source>
</reference>
<dbReference type="InterPro" id="IPR053924">
    <property type="entry name" value="RecX_HTH_2nd"/>
</dbReference>
<feature type="domain" description="RecX second three-helical" evidence="6">
    <location>
        <begin position="54"/>
        <end position="95"/>
    </location>
</feature>
<proteinExistence type="inferred from homology"/>
<evidence type="ECO:0000256" key="5">
    <source>
        <dbReference type="HAMAP-Rule" id="MF_01114"/>
    </source>
</evidence>
<accession>A0A1I2I9H0</accession>
<organism evidence="7 8">
    <name type="scientific">Thermoflexibacter ruber</name>
    <dbReference type="NCBI Taxonomy" id="1003"/>
    <lineage>
        <taxon>Bacteria</taxon>
        <taxon>Pseudomonadati</taxon>
        <taxon>Bacteroidota</taxon>
        <taxon>Cytophagia</taxon>
        <taxon>Cytophagales</taxon>
        <taxon>Thermoflexibacteraceae</taxon>
        <taxon>Thermoflexibacter</taxon>
    </lineage>
</organism>
<evidence type="ECO:0000256" key="3">
    <source>
        <dbReference type="ARBA" id="ARBA00018111"/>
    </source>
</evidence>
<dbReference type="HAMAP" id="MF_01114">
    <property type="entry name" value="RecX"/>
    <property type="match status" value="1"/>
</dbReference>
<dbReference type="Proteomes" id="UP000199513">
    <property type="component" value="Unassembled WGS sequence"/>
</dbReference>
<dbReference type="InterPro" id="IPR003783">
    <property type="entry name" value="Regulatory_RecX"/>
</dbReference>
<evidence type="ECO:0000256" key="4">
    <source>
        <dbReference type="ARBA" id="ARBA00022490"/>
    </source>
</evidence>
<dbReference type="PANTHER" id="PTHR33602:SF1">
    <property type="entry name" value="REGULATORY PROTEIN RECX FAMILY PROTEIN"/>
    <property type="match status" value="1"/>
</dbReference>
<evidence type="ECO:0000313" key="8">
    <source>
        <dbReference type="Proteomes" id="UP000199513"/>
    </source>
</evidence>
<dbReference type="STRING" id="1003.SAMN04488541_10296"/>
<dbReference type="Gene3D" id="1.10.10.10">
    <property type="entry name" value="Winged helix-like DNA-binding domain superfamily/Winged helix DNA-binding domain"/>
    <property type="match status" value="3"/>
</dbReference>
<dbReference type="Pfam" id="PF02631">
    <property type="entry name" value="RecX_HTH2"/>
    <property type="match status" value="1"/>
</dbReference>
<dbReference type="EMBL" id="FONY01000029">
    <property type="protein sequence ID" value="SFF37496.1"/>
    <property type="molecule type" value="Genomic_DNA"/>
</dbReference>
<dbReference type="PANTHER" id="PTHR33602">
    <property type="entry name" value="REGULATORY PROTEIN RECX FAMILY PROTEIN"/>
    <property type="match status" value="1"/>
</dbReference>
<evidence type="ECO:0000256" key="1">
    <source>
        <dbReference type="ARBA" id="ARBA00004496"/>
    </source>
</evidence>
<sequence length="149" mass="17704">MMEKKSHLFQKAASFCAYQERCLSETKEKLYEWEASQEEAEEIITQLIKEKYIDEERFAKIYAGSKFRTKKWGRLKIKYMLKQKHIPTALISKGLQEINVEEYYETLKTLAIQKKEALNNKFDKVKLYNYLISKGFESDLVQEVVREVG</sequence>
<dbReference type="InterPro" id="IPR036388">
    <property type="entry name" value="WH-like_DNA-bd_sf"/>
</dbReference>
<evidence type="ECO:0000259" key="6">
    <source>
        <dbReference type="Pfam" id="PF02631"/>
    </source>
</evidence>
<comment type="subcellular location">
    <subcellularLocation>
        <location evidence="1 5">Cytoplasm</location>
    </subcellularLocation>
</comment>
<keyword evidence="8" id="KW-1185">Reference proteome</keyword>
<dbReference type="GO" id="GO:0005737">
    <property type="term" value="C:cytoplasm"/>
    <property type="evidence" value="ECO:0007669"/>
    <property type="project" value="UniProtKB-SubCell"/>
</dbReference>
<dbReference type="GO" id="GO:0006282">
    <property type="term" value="P:regulation of DNA repair"/>
    <property type="evidence" value="ECO:0007669"/>
    <property type="project" value="UniProtKB-UniRule"/>
</dbReference>
<evidence type="ECO:0000256" key="2">
    <source>
        <dbReference type="ARBA" id="ARBA00009695"/>
    </source>
</evidence>
<gene>
    <name evidence="5" type="primary">recX</name>
    <name evidence="7" type="ORF">SAMN04488541_10296</name>
</gene>
<evidence type="ECO:0000313" key="7">
    <source>
        <dbReference type="EMBL" id="SFF37496.1"/>
    </source>
</evidence>
<comment type="function">
    <text evidence="5">Modulates RecA activity.</text>
</comment>
<name>A0A1I2I9H0_9BACT</name>
<comment type="similarity">
    <text evidence="2 5">Belongs to the RecX family.</text>
</comment>
<dbReference type="AlphaFoldDB" id="A0A1I2I9H0"/>
<keyword evidence="4 5" id="KW-0963">Cytoplasm</keyword>
<protein>
    <recommendedName>
        <fullName evidence="3 5">Regulatory protein RecX</fullName>
    </recommendedName>
</protein>
<dbReference type="RefSeq" id="WP_245764073.1">
    <property type="nucleotide sequence ID" value="NZ_FONY01000029.1"/>
</dbReference>